<dbReference type="PANTHER" id="PTHR43877:SF2">
    <property type="entry name" value="AMINOALKYLPHOSPHONATE N-ACETYLTRANSFERASE-RELATED"/>
    <property type="match status" value="1"/>
</dbReference>
<evidence type="ECO:0000313" key="5">
    <source>
        <dbReference type="Proteomes" id="UP001549363"/>
    </source>
</evidence>
<dbReference type="InterPro" id="IPR000182">
    <property type="entry name" value="GNAT_dom"/>
</dbReference>
<dbReference type="CDD" id="cd04301">
    <property type="entry name" value="NAT_SF"/>
    <property type="match status" value="1"/>
</dbReference>
<evidence type="ECO:0000313" key="4">
    <source>
        <dbReference type="EMBL" id="MET4562687.1"/>
    </source>
</evidence>
<organism evidence="4 5">
    <name type="scientific">Lysinibacillus parviboronicapiens</name>
    <dbReference type="NCBI Taxonomy" id="436516"/>
    <lineage>
        <taxon>Bacteria</taxon>
        <taxon>Bacillati</taxon>
        <taxon>Bacillota</taxon>
        <taxon>Bacilli</taxon>
        <taxon>Bacillales</taxon>
        <taxon>Bacillaceae</taxon>
        <taxon>Lysinibacillus</taxon>
    </lineage>
</organism>
<dbReference type="PANTHER" id="PTHR43877">
    <property type="entry name" value="AMINOALKYLPHOSPHONATE N-ACETYLTRANSFERASE-RELATED-RELATED"/>
    <property type="match status" value="1"/>
</dbReference>
<dbReference type="Pfam" id="PF00583">
    <property type="entry name" value="Acetyltransf_1"/>
    <property type="match status" value="1"/>
</dbReference>
<dbReference type="SUPFAM" id="SSF55729">
    <property type="entry name" value="Acyl-CoA N-acyltransferases (Nat)"/>
    <property type="match status" value="1"/>
</dbReference>
<proteinExistence type="predicted"/>
<name>A0ABV2PP12_9BACI</name>
<dbReference type="Gene3D" id="3.40.630.30">
    <property type="match status" value="1"/>
</dbReference>
<dbReference type="EMBL" id="JBEPSB010000023">
    <property type="protein sequence ID" value="MET4562687.1"/>
    <property type="molecule type" value="Genomic_DNA"/>
</dbReference>
<feature type="domain" description="N-acetyltransferase" evidence="3">
    <location>
        <begin position="9"/>
        <end position="155"/>
    </location>
</feature>
<evidence type="ECO:0000256" key="2">
    <source>
        <dbReference type="ARBA" id="ARBA00023315"/>
    </source>
</evidence>
<keyword evidence="5" id="KW-1185">Reference proteome</keyword>
<dbReference type="InterPro" id="IPR016181">
    <property type="entry name" value="Acyl_CoA_acyltransferase"/>
</dbReference>
<reference evidence="4 5" key="1">
    <citation type="submission" date="2024-06" db="EMBL/GenBank/DDBJ databases">
        <title>Sorghum-associated microbial communities from plants grown in Nebraska, USA.</title>
        <authorList>
            <person name="Schachtman D."/>
        </authorList>
    </citation>
    <scope>NUCLEOTIDE SEQUENCE [LARGE SCALE GENOMIC DNA]</scope>
    <source>
        <strain evidence="4 5">736</strain>
    </source>
</reference>
<evidence type="ECO:0000259" key="3">
    <source>
        <dbReference type="PROSITE" id="PS51186"/>
    </source>
</evidence>
<dbReference type="PROSITE" id="PS51186">
    <property type="entry name" value="GNAT"/>
    <property type="match status" value="1"/>
</dbReference>
<keyword evidence="1" id="KW-0808">Transferase</keyword>
<dbReference type="InterPro" id="IPR050832">
    <property type="entry name" value="Bact_Acetyltransf"/>
</dbReference>
<sequence length="155" mass="18137">MKGNEEMLMKICLLTSATIKEAVPLFSAYRHFYGQQTNDEASEQFLTDRYTKRESILFLAYMDKQAVGFVQLYPTFSSVAMKKAYILNDLYVAEHARKLGVAQRLIERCYDYCEDNDARYIALETATSNVQAQKLYDKLGMKIDNEVFHYTKYWQ</sequence>
<gene>
    <name evidence="4" type="ORF">ABIA69_003878</name>
</gene>
<dbReference type="Proteomes" id="UP001549363">
    <property type="component" value="Unassembled WGS sequence"/>
</dbReference>
<comment type="caution">
    <text evidence="4">The sequence shown here is derived from an EMBL/GenBank/DDBJ whole genome shotgun (WGS) entry which is preliminary data.</text>
</comment>
<evidence type="ECO:0000256" key="1">
    <source>
        <dbReference type="ARBA" id="ARBA00022679"/>
    </source>
</evidence>
<accession>A0ABV2PP12</accession>
<keyword evidence="2" id="KW-0012">Acyltransferase</keyword>
<protein>
    <submittedName>
        <fullName evidence="4">Ribosomal protein S18 acetylase RimI-like enzyme</fullName>
    </submittedName>
</protein>